<keyword evidence="3" id="KW-0347">Helicase</keyword>
<dbReference type="PANTHER" id="PTHR47959">
    <property type="entry name" value="ATP-DEPENDENT RNA HELICASE RHLE-RELATED"/>
    <property type="match status" value="1"/>
</dbReference>
<evidence type="ECO:0000256" key="7">
    <source>
        <dbReference type="SAM" id="MobiDB-lite"/>
    </source>
</evidence>
<feature type="region of interest" description="Disordered" evidence="7">
    <location>
        <begin position="146"/>
        <end position="170"/>
    </location>
</feature>
<evidence type="ECO:0000256" key="3">
    <source>
        <dbReference type="ARBA" id="ARBA00022806"/>
    </source>
</evidence>
<reference evidence="11 12" key="1">
    <citation type="submission" date="2024-02" db="EMBL/GenBank/DDBJ databases">
        <authorList>
            <person name="Chen Y."/>
            <person name="Shah S."/>
            <person name="Dougan E. K."/>
            <person name="Thang M."/>
            <person name="Chan C."/>
        </authorList>
    </citation>
    <scope>NUCLEOTIDE SEQUENCE [LARGE SCALE GENOMIC DNA]</scope>
</reference>
<dbReference type="Pfam" id="PF12697">
    <property type="entry name" value="Abhydrolase_6"/>
    <property type="match status" value="1"/>
</dbReference>
<dbReference type="InterPro" id="IPR014001">
    <property type="entry name" value="Helicase_ATP-bd"/>
</dbReference>
<dbReference type="SUPFAM" id="SSF52540">
    <property type="entry name" value="P-loop containing nucleoside triphosphate hydrolases"/>
    <property type="match status" value="2"/>
</dbReference>
<keyword evidence="12" id="KW-1185">Reference proteome</keyword>
<dbReference type="PROSITE" id="PS51192">
    <property type="entry name" value="HELICASE_ATP_BIND_1"/>
    <property type="match status" value="1"/>
</dbReference>
<dbReference type="Pfam" id="PF00270">
    <property type="entry name" value="DEAD"/>
    <property type="match status" value="1"/>
</dbReference>
<dbReference type="InterPro" id="IPR029058">
    <property type="entry name" value="AB_hydrolase_fold"/>
</dbReference>
<evidence type="ECO:0000256" key="6">
    <source>
        <dbReference type="SAM" id="Coils"/>
    </source>
</evidence>
<dbReference type="Pfam" id="PF00271">
    <property type="entry name" value="Helicase_C"/>
    <property type="match status" value="1"/>
</dbReference>
<dbReference type="PROSITE" id="PS51194">
    <property type="entry name" value="HELICASE_CTER"/>
    <property type="match status" value="1"/>
</dbReference>
<feature type="compositionally biased region" description="Low complexity" evidence="7">
    <location>
        <begin position="279"/>
        <end position="302"/>
    </location>
</feature>
<keyword evidence="1" id="KW-0547">Nucleotide-binding</keyword>
<dbReference type="Gene3D" id="3.40.50.300">
    <property type="entry name" value="P-loop containing nucleotide triphosphate hydrolases"/>
    <property type="match status" value="2"/>
</dbReference>
<dbReference type="InterPro" id="IPR050079">
    <property type="entry name" value="DEAD_box_RNA_helicase"/>
</dbReference>
<feature type="region of interest" description="Disordered" evidence="7">
    <location>
        <begin position="244"/>
        <end position="385"/>
    </location>
</feature>
<dbReference type="InterPro" id="IPR014014">
    <property type="entry name" value="RNA_helicase_DEAD_Q_motif"/>
</dbReference>
<evidence type="ECO:0000259" key="9">
    <source>
        <dbReference type="PROSITE" id="PS51194"/>
    </source>
</evidence>
<evidence type="ECO:0000259" key="10">
    <source>
        <dbReference type="PROSITE" id="PS51195"/>
    </source>
</evidence>
<dbReference type="InterPro" id="IPR011545">
    <property type="entry name" value="DEAD/DEAH_box_helicase_dom"/>
</dbReference>
<feature type="compositionally biased region" description="Low complexity" evidence="7">
    <location>
        <begin position="263"/>
        <end position="272"/>
    </location>
</feature>
<dbReference type="InterPro" id="IPR001650">
    <property type="entry name" value="Helicase_C-like"/>
</dbReference>
<dbReference type="PROSITE" id="PS00039">
    <property type="entry name" value="DEAD_ATP_HELICASE"/>
    <property type="match status" value="1"/>
</dbReference>
<evidence type="ECO:0000256" key="1">
    <source>
        <dbReference type="ARBA" id="ARBA00022741"/>
    </source>
</evidence>
<evidence type="ECO:0000256" key="5">
    <source>
        <dbReference type="PROSITE-ProRule" id="PRU00552"/>
    </source>
</evidence>
<proteinExistence type="predicted"/>
<sequence>MARINEDIAELQDMLEMTIRDMDAQQAEAALELQRMRARLLDGLCPSKLRRSERLKGLARRLAMLEQNVGREQAECVKVMEAVLATVERNGAVAEAVCQHLSGIATTRATTAAQMLPDPNIHQELAAKAAEVCGTGWSPVVAPPRPSEMCPKSAPEKFTAPNSVPEGDIGSQKGIVEEVGDENTGCLESEAANHSFAACGEEQMAQSQGDKEVSVPDGATSQPLIVQAAEEAMLLATLPDVALEPRSEPLRGETQRSEDLQPESISSEDSSSGRQGQHVVVTRVSVSSSDGASSSSSNSSSSEEPRQKGKWDFGRHAEEGAANSTLEAKIREKLEESSAKEEKGQEKGKKKRKGKKVETKSEDPVESEPTQCTSRPTEEVQGTPKHLRTNVHFADLRLSKPLLRACSELKFECPTPVQRDVIPPALAGSDILATAETGSGKTASFLLPTLERLCQSSSVRARRRDAAGRLILGPVGTKAVVLIPTRELAVQCHSMLEGLSKYTMVTHQLVAGGYIAHDQAASLRHQPDLVIATPGRLLDHLMNSQSVHMELLEIVVFDEADRLLEMGFRQECLEVLKRCAKGRQTMLFSATLNASVEDLAALALVKPERIHASPVNAVAQTLEQEFVKAPNPELREAALLSLASRNYNSRVIIFCSTKEVTHRLAIIFGLSGLKFAEIHGNLSQGERATSLERFQNGQADFLLATDIASRGLDLPSIKTVINFQLPVDAAGLCKNVWRPFAASLARQLKVDLKLQSNRRQEVLSWSVGDLQLLSLDLKGHGLAAARSSKAGHVSSTSQALVNNVWCIGMVPMVYRDASRISAVFGFFFGFTSSLEEVDWMEWKRQVEEVLDDFVAEMPEAPDKIVGVGHSLGGAALLLTQAARSRFSSIYIFEPMYLFVEEKLASMVGLPIINSERWVPPLVEKTLRRRSLWANRQEAELDLSSKRFFAAWDEGARQGYFEGGLIGDQPTRLACSPVDEAAVFSSGVPVQLLEELRKPNGLESCFLHVTIGQKETLWNLPVAQEIFGSLKPPAKISVVEGSHMWPVECPDACAAMVAATFGWSPLSRL</sequence>
<evidence type="ECO:0000256" key="2">
    <source>
        <dbReference type="ARBA" id="ARBA00022801"/>
    </source>
</evidence>
<name>A0ABP0L6T0_9DINO</name>
<keyword evidence="6" id="KW-0175">Coiled coil</keyword>
<dbReference type="CDD" id="cd18787">
    <property type="entry name" value="SF2_C_DEAD"/>
    <property type="match status" value="1"/>
</dbReference>
<keyword evidence="2" id="KW-0378">Hydrolase</keyword>
<feature type="compositionally biased region" description="Basic and acidic residues" evidence="7">
    <location>
        <begin position="328"/>
        <end position="347"/>
    </location>
</feature>
<evidence type="ECO:0000256" key="4">
    <source>
        <dbReference type="ARBA" id="ARBA00022840"/>
    </source>
</evidence>
<organism evidence="11 12">
    <name type="scientific">Durusdinium trenchii</name>
    <dbReference type="NCBI Taxonomy" id="1381693"/>
    <lineage>
        <taxon>Eukaryota</taxon>
        <taxon>Sar</taxon>
        <taxon>Alveolata</taxon>
        <taxon>Dinophyceae</taxon>
        <taxon>Suessiales</taxon>
        <taxon>Symbiodiniaceae</taxon>
        <taxon>Durusdinium</taxon>
    </lineage>
</organism>
<keyword evidence="4" id="KW-0067">ATP-binding</keyword>
<feature type="compositionally biased region" description="Basic and acidic residues" evidence="7">
    <location>
        <begin position="244"/>
        <end position="259"/>
    </location>
</feature>
<dbReference type="EMBL" id="CAXAMN010011115">
    <property type="protein sequence ID" value="CAK9034487.1"/>
    <property type="molecule type" value="Genomic_DNA"/>
</dbReference>
<accession>A0ABP0L6T0</accession>
<dbReference type="SUPFAM" id="SSF53474">
    <property type="entry name" value="alpha/beta-Hydrolases"/>
    <property type="match status" value="1"/>
</dbReference>
<feature type="short sequence motif" description="Q motif" evidence="5">
    <location>
        <begin position="391"/>
        <end position="419"/>
    </location>
</feature>
<comment type="caution">
    <text evidence="11">The sequence shown here is derived from an EMBL/GenBank/DDBJ whole genome shotgun (WGS) entry which is preliminary data.</text>
</comment>
<evidence type="ECO:0000313" key="12">
    <source>
        <dbReference type="Proteomes" id="UP001642484"/>
    </source>
</evidence>
<dbReference type="Gene3D" id="3.40.50.1820">
    <property type="entry name" value="alpha/beta hydrolase"/>
    <property type="match status" value="1"/>
</dbReference>
<evidence type="ECO:0000313" key="11">
    <source>
        <dbReference type="EMBL" id="CAK9034487.1"/>
    </source>
</evidence>
<dbReference type="CDD" id="cd17947">
    <property type="entry name" value="DEADc_DDX27"/>
    <property type="match status" value="1"/>
</dbReference>
<protein>
    <recommendedName>
        <fullName evidence="13">RNA helicase</fullName>
    </recommendedName>
</protein>
<dbReference type="SMART" id="SM00490">
    <property type="entry name" value="HELICc"/>
    <property type="match status" value="1"/>
</dbReference>
<dbReference type="PANTHER" id="PTHR47959:SF1">
    <property type="entry name" value="ATP-DEPENDENT RNA HELICASE DBPA"/>
    <property type="match status" value="1"/>
</dbReference>
<feature type="domain" description="Helicase ATP-binding" evidence="8">
    <location>
        <begin position="422"/>
        <end position="610"/>
    </location>
</feature>
<evidence type="ECO:0008006" key="13">
    <source>
        <dbReference type="Google" id="ProtNLM"/>
    </source>
</evidence>
<dbReference type="SMART" id="SM00487">
    <property type="entry name" value="DEXDc"/>
    <property type="match status" value="1"/>
</dbReference>
<dbReference type="InterPro" id="IPR000073">
    <property type="entry name" value="AB_hydrolase_1"/>
</dbReference>
<dbReference type="PROSITE" id="PS51195">
    <property type="entry name" value="Q_MOTIF"/>
    <property type="match status" value="1"/>
</dbReference>
<feature type="compositionally biased region" description="Basic and acidic residues" evidence="7">
    <location>
        <begin position="303"/>
        <end position="319"/>
    </location>
</feature>
<dbReference type="Proteomes" id="UP001642484">
    <property type="component" value="Unassembled WGS sequence"/>
</dbReference>
<feature type="domain" description="Helicase C-terminal" evidence="9">
    <location>
        <begin position="621"/>
        <end position="778"/>
    </location>
</feature>
<feature type="domain" description="DEAD-box RNA helicase Q" evidence="10">
    <location>
        <begin position="391"/>
        <end position="419"/>
    </location>
</feature>
<feature type="coiled-coil region" evidence="6">
    <location>
        <begin position="1"/>
        <end position="75"/>
    </location>
</feature>
<gene>
    <name evidence="11" type="ORF">CCMP2556_LOCUS19517</name>
</gene>
<dbReference type="InterPro" id="IPR027417">
    <property type="entry name" value="P-loop_NTPase"/>
</dbReference>
<evidence type="ECO:0000259" key="8">
    <source>
        <dbReference type="PROSITE" id="PS51192"/>
    </source>
</evidence>
<dbReference type="InterPro" id="IPR000629">
    <property type="entry name" value="RNA-helicase_DEAD-box_CS"/>
</dbReference>